<dbReference type="SUPFAM" id="SSF50630">
    <property type="entry name" value="Acid proteases"/>
    <property type="match status" value="1"/>
</dbReference>
<dbReference type="AlphaFoldDB" id="A0A4Y2SFR5"/>
<keyword evidence="4" id="KW-0540">Nuclease</keyword>
<dbReference type="GO" id="GO:0004519">
    <property type="term" value="F:endonuclease activity"/>
    <property type="evidence" value="ECO:0007669"/>
    <property type="project" value="UniProtKB-KW"/>
</dbReference>
<keyword evidence="2" id="KW-0808">Transferase</keyword>
<proteinExistence type="predicted"/>
<keyword evidence="11" id="KW-1185">Reference proteome</keyword>
<sequence length="476" mass="54255">MCESTFKLAVPKPITESVTKFNYVVSHLPPEVSSLVRDILMNPDATDPYTHLKTELINRSGESSQQEIRQLLSGEELRKQKRRRIDATCSLPQTSRRLFIRDRISNISFLVDTGSDVSLIPANTYQKRNSSQQTLFAANSSTINVYGQKALSLNFNLRRDFLWTFLIADVSIPILGADFLHYFELVPDLRNKCLRDTKTKLQSVGHLKYADLHSVQISVSEDTIYHKLLKEFPSINKLPNPNQTVKHTTVHHIVTKGPPVVAKPRRLASDRLKIAKSEFRNMMHLGHLRPSKSNYASPLHMVPKKGTLDWRPVGDYRALNSQTLKDKYPIPCIADFTAELYGSKIFSRIDLIKAYHQIPIHPEDIHKTAICTPFGLFESTRMQFGLCNASATFQRFIDEVTRGLPGVYAFVDDILIASKNHEDHFQHLKTLFERLDEYGLCINVSKCIFGALTIDFLVSICQKMELSLYLIKSNAY</sequence>
<dbReference type="Gene3D" id="3.10.10.10">
    <property type="entry name" value="HIV Type 1 Reverse Transcriptase, subunit A, domain 1"/>
    <property type="match status" value="1"/>
</dbReference>
<organism evidence="10 11">
    <name type="scientific">Araneus ventricosus</name>
    <name type="common">Orbweaver spider</name>
    <name type="synonym">Epeira ventricosa</name>
    <dbReference type="NCBI Taxonomy" id="182803"/>
    <lineage>
        <taxon>Eukaryota</taxon>
        <taxon>Metazoa</taxon>
        <taxon>Ecdysozoa</taxon>
        <taxon>Arthropoda</taxon>
        <taxon>Chelicerata</taxon>
        <taxon>Arachnida</taxon>
        <taxon>Araneae</taxon>
        <taxon>Araneomorphae</taxon>
        <taxon>Entelegynae</taxon>
        <taxon>Araneoidea</taxon>
        <taxon>Araneidae</taxon>
        <taxon>Araneus</taxon>
    </lineage>
</organism>
<protein>
    <submittedName>
        <fullName evidence="10">Transposon Ty3-I Gag-Pol polyprotein</fullName>
    </submittedName>
</protein>
<keyword evidence="1" id="KW-0645">Protease</keyword>
<dbReference type="InterPro" id="IPR043502">
    <property type="entry name" value="DNA/RNA_pol_sf"/>
</dbReference>
<dbReference type="CDD" id="cd01647">
    <property type="entry name" value="RT_LTR"/>
    <property type="match status" value="1"/>
</dbReference>
<dbReference type="GO" id="GO:0003964">
    <property type="term" value="F:RNA-directed DNA polymerase activity"/>
    <property type="evidence" value="ECO:0007669"/>
    <property type="project" value="UniProtKB-KW"/>
</dbReference>
<evidence type="ECO:0000259" key="8">
    <source>
        <dbReference type="PROSITE" id="PS50175"/>
    </source>
</evidence>
<reference evidence="10 11" key="1">
    <citation type="journal article" date="2019" name="Sci. Rep.">
        <title>Orb-weaving spider Araneus ventricosus genome elucidates the spidroin gene catalogue.</title>
        <authorList>
            <person name="Kono N."/>
            <person name="Nakamura H."/>
            <person name="Ohtoshi R."/>
            <person name="Moran D.A.P."/>
            <person name="Shinohara A."/>
            <person name="Yoshida Y."/>
            <person name="Fujiwara M."/>
            <person name="Mori M."/>
            <person name="Tomita M."/>
            <person name="Arakawa K."/>
        </authorList>
    </citation>
    <scope>NUCLEOTIDE SEQUENCE [LARGE SCALE GENOMIC DNA]</scope>
</reference>
<dbReference type="Pfam" id="PF00078">
    <property type="entry name" value="RVT_1"/>
    <property type="match status" value="1"/>
</dbReference>
<keyword evidence="3" id="KW-0548">Nucleotidyltransferase</keyword>
<dbReference type="OrthoDB" id="6432507at2759"/>
<dbReference type="GO" id="GO:0004190">
    <property type="term" value="F:aspartic-type endopeptidase activity"/>
    <property type="evidence" value="ECO:0007669"/>
    <property type="project" value="InterPro"/>
</dbReference>
<keyword evidence="6" id="KW-0378">Hydrolase</keyword>
<dbReference type="Proteomes" id="UP000499080">
    <property type="component" value="Unassembled WGS sequence"/>
</dbReference>
<evidence type="ECO:0000256" key="4">
    <source>
        <dbReference type="ARBA" id="ARBA00022722"/>
    </source>
</evidence>
<dbReference type="Gene3D" id="3.30.70.270">
    <property type="match status" value="1"/>
</dbReference>
<evidence type="ECO:0000256" key="2">
    <source>
        <dbReference type="ARBA" id="ARBA00022679"/>
    </source>
</evidence>
<feature type="domain" description="Reverse transcriptase" evidence="9">
    <location>
        <begin position="283"/>
        <end position="468"/>
    </location>
</feature>
<dbReference type="SUPFAM" id="SSF56672">
    <property type="entry name" value="DNA/RNA polymerases"/>
    <property type="match status" value="1"/>
</dbReference>
<dbReference type="PROSITE" id="PS50175">
    <property type="entry name" value="ASP_PROT_RETROV"/>
    <property type="match status" value="1"/>
</dbReference>
<dbReference type="GO" id="GO:0006508">
    <property type="term" value="P:proteolysis"/>
    <property type="evidence" value="ECO:0007669"/>
    <property type="project" value="UniProtKB-KW"/>
</dbReference>
<evidence type="ECO:0000256" key="5">
    <source>
        <dbReference type="ARBA" id="ARBA00022759"/>
    </source>
</evidence>
<name>A0A4Y2SFR5_ARAVE</name>
<dbReference type="Gene3D" id="2.40.70.10">
    <property type="entry name" value="Acid Proteases"/>
    <property type="match status" value="1"/>
</dbReference>
<evidence type="ECO:0000256" key="7">
    <source>
        <dbReference type="ARBA" id="ARBA00022918"/>
    </source>
</evidence>
<dbReference type="InterPro" id="IPR053134">
    <property type="entry name" value="RNA-dir_DNA_polymerase"/>
</dbReference>
<evidence type="ECO:0000313" key="10">
    <source>
        <dbReference type="EMBL" id="GBN86957.1"/>
    </source>
</evidence>
<dbReference type="PROSITE" id="PS00141">
    <property type="entry name" value="ASP_PROTEASE"/>
    <property type="match status" value="1"/>
</dbReference>
<dbReference type="InterPro" id="IPR001969">
    <property type="entry name" value="Aspartic_peptidase_AS"/>
</dbReference>
<dbReference type="Pfam" id="PF23055">
    <property type="entry name" value="DUF7041"/>
    <property type="match status" value="1"/>
</dbReference>
<dbReference type="InterPro" id="IPR000477">
    <property type="entry name" value="RT_dom"/>
</dbReference>
<dbReference type="FunFam" id="2.40.70.10:FF:000130">
    <property type="entry name" value="Retrovirus-related Pol polyprotein from transposon opus-like Protein"/>
    <property type="match status" value="1"/>
</dbReference>
<feature type="domain" description="Peptidase A2" evidence="8">
    <location>
        <begin position="107"/>
        <end position="179"/>
    </location>
</feature>
<gene>
    <name evidence="10" type="primary">TY3B-I_1162</name>
    <name evidence="10" type="ORF">AVEN_54025_1</name>
</gene>
<evidence type="ECO:0000256" key="6">
    <source>
        <dbReference type="ARBA" id="ARBA00022801"/>
    </source>
</evidence>
<dbReference type="PANTHER" id="PTHR24559:SF444">
    <property type="entry name" value="REVERSE TRANSCRIPTASE DOMAIN-CONTAINING PROTEIN"/>
    <property type="match status" value="1"/>
</dbReference>
<dbReference type="InterPro" id="IPR021109">
    <property type="entry name" value="Peptidase_aspartic_dom_sf"/>
</dbReference>
<dbReference type="InterPro" id="IPR055469">
    <property type="entry name" value="DUF7041"/>
</dbReference>
<evidence type="ECO:0000256" key="1">
    <source>
        <dbReference type="ARBA" id="ARBA00022670"/>
    </source>
</evidence>
<keyword evidence="5" id="KW-0255">Endonuclease</keyword>
<evidence type="ECO:0000313" key="11">
    <source>
        <dbReference type="Proteomes" id="UP000499080"/>
    </source>
</evidence>
<evidence type="ECO:0000259" key="9">
    <source>
        <dbReference type="PROSITE" id="PS50878"/>
    </source>
</evidence>
<dbReference type="PANTHER" id="PTHR24559">
    <property type="entry name" value="TRANSPOSON TY3-I GAG-POL POLYPROTEIN"/>
    <property type="match status" value="1"/>
</dbReference>
<dbReference type="PROSITE" id="PS50878">
    <property type="entry name" value="RT_POL"/>
    <property type="match status" value="1"/>
</dbReference>
<dbReference type="InterPro" id="IPR001995">
    <property type="entry name" value="Peptidase_A2_cat"/>
</dbReference>
<accession>A0A4Y2SFR5</accession>
<dbReference type="EMBL" id="BGPR01021553">
    <property type="protein sequence ID" value="GBN86957.1"/>
    <property type="molecule type" value="Genomic_DNA"/>
</dbReference>
<dbReference type="InterPro" id="IPR043128">
    <property type="entry name" value="Rev_trsase/Diguanyl_cyclase"/>
</dbReference>
<comment type="caution">
    <text evidence="10">The sequence shown here is derived from an EMBL/GenBank/DDBJ whole genome shotgun (WGS) entry which is preliminary data.</text>
</comment>
<evidence type="ECO:0000256" key="3">
    <source>
        <dbReference type="ARBA" id="ARBA00022695"/>
    </source>
</evidence>
<dbReference type="FunFam" id="3.10.10.10:FF:000007">
    <property type="entry name" value="Retrovirus-related Pol polyprotein from transposon 17.6-like Protein"/>
    <property type="match status" value="1"/>
</dbReference>
<keyword evidence="7" id="KW-0695">RNA-directed DNA polymerase</keyword>